<accession>A0A6L9S618</accession>
<evidence type="ECO:0000313" key="1">
    <source>
        <dbReference type="EMBL" id="NEE00596.1"/>
    </source>
</evidence>
<gene>
    <name evidence="1" type="ORF">G1H10_10495</name>
</gene>
<name>A0A6L9S618_9ACTN</name>
<dbReference type="Proteomes" id="UP000475214">
    <property type="component" value="Unassembled WGS sequence"/>
</dbReference>
<sequence>MAWTTVSAFARRFGIGRCPLRRPWGRLEAVLTGAALVAALMAVPVAAATGTAAHQQAMREAAEQETTGFQTVAVLTADAVPKVATTPAGTTVRGPVLVEATWRTAGGQQREGYVVAEAGTVQGTEVSVWLDENGDPSEPPLSAGQSVSSAVALSLRWLVVAETLIIGGWWMIRSVLVLLRVHAWGTEWAHVEPRWSREMGFR</sequence>
<dbReference type="PANTHER" id="PTHR42305">
    <property type="entry name" value="MEMBRANE PROTEIN RV1733C-RELATED"/>
    <property type="match status" value="1"/>
</dbReference>
<dbReference type="EMBL" id="JAAGOA010000006">
    <property type="protein sequence ID" value="NEE00596.1"/>
    <property type="molecule type" value="Genomic_DNA"/>
</dbReference>
<dbReference type="AlphaFoldDB" id="A0A6L9S618"/>
<organism evidence="1 2">
    <name type="scientific">Phytoactinopolyspora halotolerans</name>
    <dbReference type="NCBI Taxonomy" id="1981512"/>
    <lineage>
        <taxon>Bacteria</taxon>
        <taxon>Bacillati</taxon>
        <taxon>Actinomycetota</taxon>
        <taxon>Actinomycetes</taxon>
        <taxon>Jiangellales</taxon>
        <taxon>Jiangellaceae</taxon>
        <taxon>Phytoactinopolyspora</taxon>
    </lineage>
</organism>
<keyword evidence="2" id="KW-1185">Reference proteome</keyword>
<reference evidence="1 2" key="1">
    <citation type="submission" date="2020-02" db="EMBL/GenBank/DDBJ databases">
        <authorList>
            <person name="Li X.-J."/>
            <person name="Han X.-M."/>
        </authorList>
    </citation>
    <scope>NUCLEOTIDE SEQUENCE [LARGE SCALE GENOMIC DNA]</scope>
    <source>
        <strain evidence="1 2">CCTCC AB 2017055</strain>
    </source>
</reference>
<evidence type="ECO:0000313" key="2">
    <source>
        <dbReference type="Proteomes" id="UP000475214"/>
    </source>
</evidence>
<dbReference type="PANTHER" id="PTHR42305:SF1">
    <property type="entry name" value="MEMBRANE PROTEIN RV1733C-RELATED"/>
    <property type="match status" value="1"/>
</dbReference>
<dbReference type="InterPro" id="IPR039708">
    <property type="entry name" value="MT1774/Rv1733c-like"/>
</dbReference>
<dbReference type="RefSeq" id="WP_163736589.1">
    <property type="nucleotide sequence ID" value="NZ_JAAGOA010000006.1"/>
</dbReference>
<protein>
    <submittedName>
        <fullName evidence="1">Uncharacterized protein</fullName>
    </submittedName>
</protein>
<comment type="caution">
    <text evidence="1">The sequence shown here is derived from an EMBL/GenBank/DDBJ whole genome shotgun (WGS) entry which is preliminary data.</text>
</comment>
<proteinExistence type="predicted"/>